<dbReference type="EMBL" id="JAHWGI010000575">
    <property type="protein sequence ID" value="KAK3916723.1"/>
    <property type="molecule type" value="Genomic_DNA"/>
</dbReference>
<dbReference type="InterPro" id="IPR045249">
    <property type="entry name" value="HARBI1-like"/>
</dbReference>
<evidence type="ECO:0000313" key="10">
    <source>
        <dbReference type="EMBL" id="KAK3916723.1"/>
    </source>
</evidence>
<proteinExistence type="inferred from homology"/>
<evidence type="ECO:0000256" key="8">
    <source>
        <dbReference type="SAM" id="MobiDB-lite"/>
    </source>
</evidence>
<evidence type="ECO:0000256" key="2">
    <source>
        <dbReference type="ARBA" id="ARBA00004123"/>
    </source>
</evidence>
<accession>A0AAE1H8N2</accession>
<comment type="similarity">
    <text evidence="3">Belongs to the HARBI1 family.</text>
</comment>
<evidence type="ECO:0000256" key="3">
    <source>
        <dbReference type="ARBA" id="ARBA00006958"/>
    </source>
</evidence>
<dbReference type="GO" id="GO:0005634">
    <property type="term" value="C:nucleus"/>
    <property type="evidence" value="ECO:0007669"/>
    <property type="project" value="UniProtKB-SubCell"/>
</dbReference>
<evidence type="ECO:0000259" key="9">
    <source>
        <dbReference type="Pfam" id="PF13359"/>
    </source>
</evidence>
<evidence type="ECO:0000313" key="11">
    <source>
        <dbReference type="Proteomes" id="UP001219518"/>
    </source>
</evidence>
<reference evidence="10" key="1">
    <citation type="submission" date="2021-07" db="EMBL/GenBank/DDBJ databases">
        <authorList>
            <person name="Catto M.A."/>
            <person name="Jacobson A."/>
            <person name="Kennedy G."/>
            <person name="Labadie P."/>
            <person name="Hunt B.G."/>
            <person name="Srinivasan R."/>
        </authorList>
    </citation>
    <scope>NUCLEOTIDE SEQUENCE</scope>
    <source>
        <strain evidence="10">PL_HMW_Pooled</strain>
        <tissue evidence="10">Head</tissue>
    </source>
</reference>
<dbReference type="PANTHER" id="PTHR22930:SF289">
    <property type="entry name" value="DDE TNP4 DOMAIN-CONTAINING PROTEIN-RELATED"/>
    <property type="match status" value="1"/>
</dbReference>
<comment type="caution">
    <text evidence="10">The sequence shown here is derived from an EMBL/GenBank/DDBJ whole genome shotgun (WGS) entry which is preliminary data.</text>
</comment>
<feature type="compositionally biased region" description="Acidic residues" evidence="8">
    <location>
        <begin position="1"/>
        <end position="22"/>
    </location>
</feature>
<evidence type="ECO:0000256" key="6">
    <source>
        <dbReference type="ARBA" id="ARBA00022801"/>
    </source>
</evidence>
<evidence type="ECO:0000256" key="5">
    <source>
        <dbReference type="ARBA" id="ARBA00022723"/>
    </source>
</evidence>
<dbReference type="GO" id="GO:0004518">
    <property type="term" value="F:nuclease activity"/>
    <property type="evidence" value="ECO:0007669"/>
    <property type="project" value="UniProtKB-KW"/>
</dbReference>
<keyword evidence="11" id="KW-1185">Reference proteome</keyword>
<sequence>MLEPLQDADDPGEELQDADDPGEELHNLHNPLDPGHEYHKERRRRMRLLKLRRRSLRDMADPFNVTTEAFIRSYRLTQDLVFSLIDLIRPFIRQTTSPLAVPLERKVLAVLSFYATGSYQTPTGQRFDCPIAQPTLCAFIEEVSNAIYEDEVLYRLIKFPSNVREAELCIDRNRRLGGKIDGTVGYTDGSLFKVKKPSLEDNIQAFIGRKNYCCINAQITCDRRLYIMNVLASYPGSTTDSFIFEDCELRRRMAGLNERRPCHLLGDSGYVIEPWMIIPFRQPEEDTPEFRFNQAHCSDRNAVERCIGVLKERFRFLNDGRVPLYEYTKVSKFVYVGVVLHNLCVLADVPLPLDLNNINLANNEFNEAGPEEFEEDDIENPEVPIGGRNARDLILRGHAVRQEIMNELEHRHQQQHR</sequence>
<organism evidence="10 11">
    <name type="scientific">Frankliniella fusca</name>
    <dbReference type="NCBI Taxonomy" id="407009"/>
    <lineage>
        <taxon>Eukaryota</taxon>
        <taxon>Metazoa</taxon>
        <taxon>Ecdysozoa</taxon>
        <taxon>Arthropoda</taxon>
        <taxon>Hexapoda</taxon>
        <taxon>Insecta</taxon>
        <taxon>Pterygota</taxon>
        <taxon>Neoptera</taxon>
        <taxon>Paraneoptera</taxon>
        <taxon>Thysanoptera</taxon>
        <taxon>Terebrantia</taxon>
        <taxon>Thripoidea</taxon>
        <taxon>Thripidae</taxon>
        <taxon>Frankliniella</taxon>
    </lineage>
</organism>
<gene>
    <name evidence="10" type="ORF">KUF71_006355</name>
</gene>
<dbReference type="AlphaFoldDB" id="A0AAE1H8N2"/>
<dbReference type="GO" id="GO:0016787">
    <property type="term" value="F:hydrolase activity"/>
    <property type="evidence" value="ECO:0007669"/>
    <property type="project" value="UniProtKB-KW"/>
</dbReference>
<evidence type="ECO:0000256" key="7">
    <source>
        <dbReference type="ARBA" id="ARBA00023242"/>
    </source>
</evidence>
<dbReference type="Proteomes" id="UP001219518">
    <property type="component" value="Unassembled WGS sequence"/>
</dbReference>
<keyword evidence="6" id="KW-0378">Hydrolase</keyword>
<feature type="region of interest" description="Disordered" evidence="8">
    <location>
        <begin position="1"/>
        <end position="39"/>
    </location>
</feature>
<dbReference type="PANTHER" id="PTHR22930">
    <property type="match status" value="1"/>
</dbReference>
<keyword evidence="4" id="KW-0540">Nuclease</keyword>
<reference evidence="10" key="2">
    <citation type="journal article" date="2023" name="BMC Genomics">
        <title>Pest status, molecular evolution, and epigenetic factors derived from the genome assembly of Frankliniella fusca, a thysanopteran phytovirus vector.</title>
        <authorList>
            <person name="Catto M.A."/>
            <person name="Labadie P.E."/>
            <person name="Jacobson A.L."/>
            <person name="Kennedy G.G."/>
            <person name="Srinivasan R."/>
            <person name="Hunt B.G."/>
        </authorList>
    </citation>
    <scope>NUCLEOTIDE SEQUENCE</scope>
    <source>
        <strain evidence="10">PL_HMW_Pooled</strain>
    </source>
</reference>
<dbReference type="Pfam" id="PF13359">
    <property type="entry name" value="DDE_Tnp_4"/>
    <property type="match status" value="1"/>
</dbReference>
<dbReference type="InterPro" id="IPR027806">
    <property type="entry name" value="HARBI1_dom"/>
</dbReference>
<comment type="cofactor">
    <cofactor evidence="1">
        <name>a divalent metal cation</name>
        <dbReference type="ChEBI" id="CHEBI:60240"/>
    </cofactor>
</comment>
<name>A0AAE1H8N2_9NEOP</name>
<feature type="domain" description="DDE Tnp4" evidence="9">
    <location>
        <begin position="188"/>
        <end position="342"/>
    </location>
</feature>
<evidence type="ECO:0000256" key="4">
    <source>
        <dbReference type="ARBA" id="ARBA00022722"/>
    </source>
</evidence>
<keyword evidence="5" id="KW-0479">Metal-binding</keyword>
<dbReference type="GO" id="GO:0046872">
    <property type="term" value="F:metal ion binding"/>
    <property type="evidence" value="ECO:0007669"/>
    <property type="project" value="UniProtKB-KW"/>
</dbReference>
<evidence type="ECO:0000256" key="1">
    <source>
        <dbReference type="ARBA" id="ARBA00001968"/>
    </source>
</evidence>
<protein>
    <submittedName>
        <fullName evidence="10">Nuclease</fullName>
    </submittedName>
</protein>
<keyword evidence="7" id="KW-0539">Nucleus</keyword>
<comment type="subcellular location">
    <subcellularLocation>
        <location evidence="2">Nucleus</location>
    </subcellularLocation>
</comment>